<dbReference type="AlphaFoldDB" id="A0A645ANP2"/>
<evidence type="ECO:0000259" key="1">
    <source>
        <dbReference type="Pfam" id="PF07561"/>
    </source>
</evidence>
<feature type="domain" description="DUF1540" evidence="1">
    <location>
        <begin position="88"/>
        <end position="120"/>
    </location>
</feature>
<gene>
    <name evidence="2" type="ORF">SDC9_101500</name>
</gene>
<sequence length="126" mass="13783">MQRGNLKCNATDCAHNRDYECKAGYIHVSGLGAVSVEGTTCTSFVDEDNNSIVNSLSGDPKEKESFFNNSNSSFVNSSGNSTTKPSDIKCEAHNCKYNKNKVCYAESVQIGEYNACCHTFDYGEHV</sequence>
<name>A0A645ANP2_9ZZZZ</name>
<proteinExistence type="predicted"/>
<comment type="caution">
    <text evidence="2">The sequence shown here is derived from an EMBL/GenBank/DDBJ whole genome shotgun (WGS) entry which is preliminary data.</text>
</comment>
<protein>
    <recommendedName>
        <fullName evidence="1">DUF1540 domain-containing protein</fullName>
    </recommendedName>
</protein>
<organism evidence="2">
    <name type="scientific">bioreactor metagenome</name>
    <dbReference type="NCBI Taxonomy" id="1076179"/>
    <lineage>
        <taxon>unclassified sequences</taxon>
        <taxon>metagenomes</taxon>
        <taxon>ecological metagenomes</taxon>
    </lineage>
</organism>
<reference evidence="2" key="1">
    <citation type="submission" date="2019-08" db="EMBL/GenBank/DDBJ databases">
        <authorList>
            <person name="Kucharzyk K."/>
            <person name="Murdoch R.W."/>
            <person name="Higgins S."/>
            <person name="Loffler F."/>
        </authorList>
    </citation>
    <scope>NUCLEOTIDE SEQUENCE</scope>
</reference>
<evidence type="ECO:0000313" key="2">
    <source>
        <dbReference type="EMBL" id="MPM54720.1"/>
    </source>
</evidence>
<dbReference type="EMBL" id="VSSQ01014931">
    <property type="protein sequence ID" value="MPM54720.1"/>
    <property type="molecule type" value="Genomic_DNA"/>
</dbReference>
<dbReference type="InterPro" id="IPR011437">
    <property type="entry name" value="DUF1540"/>
</dbReference>
<accession>A0A645ANP2</accession>
<dbReference type="Pfam" id="PF07561">
    <property type="entry name" value="DUF1540"/>
    <property type="match status" value="2"/>
</dbReference>
<feature type="domain" description="DUF1540" evidence="1">
    <location>
        <begin position="7"/>
        <end position="44"/>
    </location>
</feature>